<name>A0A8I6SS11_CIMLE</name>
<organism evidence="1 2">
    <name type="scientific">Cimex lectularius</name>
    <name type="common">Bed bug</name>
    <name type="synonym">Acanthia lectularia</name>
    <dbReference type="NCBI Taxonomy" id="79782"/>
    <lineage>
        <taxon>Eukaryota</taxon>
        <taxon>Metazoa</taxon>
        <taxon>Ecdysozoa</taxon>
        <taxon>Arthropoda</taxon>
        <taxon>Hexapoda</taxon>
        <taxon>Insecta</taxon>
        <taxon>Pterygota</taxon>
        <taxon>Neoptera</taxon>
        <taxon>Paraneoptera</taxon>
        <taxon>Hemiptera</taxon>
        <taxon>Heteroptera</taxon>
        <taxon>Panheteroptera</taxon>
        <taxon>Cimicomorpha</taxon>
        <taxon>Cimicidae</taxon>
        <taxon>Cimex</taxon>
    </lineage>
</organism>
<dbReference type="RefSeq" id="XP_024085982.1">
    <property type="nucleotide sequence ID" value="XM_024230214.1"/>
</dbReference>
<protein>
    <submittedName>
        <fullName evidence="1">Uncharacterized protein</fullName>
    </submittedName>
</protein>
<dbReference type="GeneID" id="112128254"/>
<reference evidence="1" key="1">
    <citation type="submission" date="2022-01" db="UniProtKB">
        <authorList>
            <consortium name="EnsemblMetazoa"/>
        </authorList>
    </citation>
    <scope>IDENTIFICATION</scope>
</reference>
<evidence type="ECO:0000313" key="2">
    <source>
        <dbReference type="Proteomes" id="UP000494040"/>
    </source>
</evidence>
<proteinExistence type="predicted"/>
<dbReference type="EnsemblMetazoa" id="XM_024230214.1">
    <property type="protein sequence ID" value="XP_024085982.1"/>
    <property type="gene ID" value="LOC112128254"/>
</dbReference>
<dbReference type="KEGG" id="clec:112128254"/>
<dbReference type="Proteomes" id="UP000494040">
    <property type="component" value="Unassembled WGS sequence"/>
</dbReference>
<sequence>MNLPLINSFMKKSVHPGPVTNGKHKCSIVDDCSTVSGNHWNSFKTYATGLTEVHKSKVCLEKKRYMPNHHFGFRTINNSTLIWKKLGMLPDRQFIKHLFALAVSVYFKSL</sequence>
<evidence type="ECO:0000313" key="1">
    <source>
        <dbReference type="EnsemblMetazoa" id="XP_024085982.1"/>
    </source>
</evidence>
<accession>A0A8I6SS11</accession>
<dbReference type="AlphaFoldDB" id="A0A8I6SS11"/>
<keyword evidence="2" id="KW-1185">Reference proteome</keyword>